<proteinExistence type="predicted"/>
<reference evidence="3" key="1">
    <citation type="submission" date="2025-08" db="UniProtKB">
        <authorList>
            <consortium name="RefSeq"/>
        </authorList>
    </citation>
    <scope>IDENTIFICATION</scope>
    <source>
        <tissue evidence="3">Whole body</tissue>
    </source>
</reference>
<keyword evidence="1" id="KW-0812">Transmembrane</keyword>
<dbReference type="Proteomes" id="UP000694925">
    <property type="component" value="Unplaced"/>
</dbReference>
<keyword evidence="1" id="KW-0472">Membrane</keyword>
<dbReference type="KEGG" id="ccal:108625125"/>
<evidence type="ECO:0000313" key="3">
    <source>
        <dbReference type="RefSeq" id="XP_026669435.1"/>
    </source>
</evidence>
<protein>
    <submittedName>
        <fullName evidence="3">Uncharacterized protein LOC108625125</fullName>
    </submittedName>
</protein>
<feature type="transmembrane region" description="Helical" evidence="1">
    <location>
        <begin position="104"/>
        <end position="122"/>
    </location>
</feature>
<keyword evidence="1" id="KW-1133">Transmembrane helix</keyword>
<dbReference type="RefSeq" id="XP_026669435.1">
    <property type="nucleotide sequence ID" value="XM_026813634.1"/>
</dbReference>
<dbReference type="AlphaFoldDB" id="A0AAJ7S0Z4"/>
<accession>A0AAJ7S0Z4</accession>
<gene>
    <name evidence="3" type="primary">LOC108625125</name>
</gene>
<organism evidence="2 3">
    <name type="scientific">Ceratina calcarata</name>
    <dbReference type="NCBI Taxonomy" id="156304"/>
    <lineage>
        <taxon>Eukaryota</taxon>
        <taxon>Metazoa</taxon>
        <taxon>Ecdysozoa</taxon>
        <taxon>Arthropoda</taxon>
        <taxon>Hexapoda</taxon>
        <taxon>Insecta</taxon>
        <taxon>Pterygota</taxon>
        <taxon>Neoptera</taxon>
        <taxon>Endopterygota</taxon>
        <taxon>Hymenoptera</taxon>
        <taxon>Apocrita</taxon>
        <taxon>Aculeata</taxon>
        <taxon>Apoidea</taxon>
        <taxon>Anthophila</taxon>
        <taxon>Apidae</taxon>
        <taxon>Ceratina</taxon>
        <taxon>Zadontomerus</taxon>
    </lineage>
</organism>
<name>A0AAJ7S0Z4_9HYME</name>
<dbReference type="GeneID" id="108625125"/>
<evidence type="ECO:0000313" key="2">
    <source>
        <dbReference type="Proteomes" id="UP000694925"/>
    </source>
</evidence>
<feature type="transmembrane region" description="Helical" evidence="1">
    <location>
        <begin position="25"/>
        <end position="47"/>
    </location>
</feature>
<evidence type="ECO:0000256" key="1">
    <source>
        <dbReference type="SAM" id="Phobius"/>
    </source>
</evidence>
<keyword evidence="2" id="KW-1185">Reference proteome</keyword>
<sequence length="146" mass="16857">MPLSTVICAMFRRYLNSFKKKGSRYIAWNILFLLGFGLWIALCISNMHHVDDSTKEEAALFCFQNSTLGIEYNASVITEAMEEMLHVTTVNYALHNLIVIVRTVLQYVQVFVSMSFMILFACSNEYVRKITRAWNNVCLSIYDEDS</sequence>